<keyword evidence="1" id="KW-0929">Antimicrobial</keyword>
<name>A0A843Z404_LEUME</name>
<dbReference type="AlphaFoldDB" id="A0A843Z404"/>
<dbReference type="InterPro" id="IPR010133">
    <property type="entry name" value="Bacteriocin_signal_seq"/>
</dbReference>
<sequence length="53" mass="5804">MKSNTSIKVLSATELAQITGGKGLPWGKILKSGWNHRNEIISEFGKGFSGKHY</sequence>
<keyword evidence="2" id="KW-0044">Antibiotic</keyword>
<evidence type="ECO:0000313" key="5">
    <source>
        <dbReference type="Proteomes" id="UP000469952"/>
    </source>
</evidence>
<evidence type="ECO:0000313" key="4">
    <source>
        <dbReference type="EMBL" id="MQR27509.1"/>
    </source>
</evidence>
<accession>A0A843Z404</accession>
<proteinExistence type="predicted"/>
<keyword evidence="3" id="KW-0078">Bacteriocin</keyword>
<dbReference type="GO" id="GO:0031640">
    <property type="term" value="P:killing of cells of another organism"/>
    <property type="evidence" value="ECO:0007669"/>
    <property type="project" value="UniProtKB-KW"/>
</dbReference>
<reference evidence="4 5" key="1">
    <citation type="submission" date="2019-10" db="EMBL/GenBank/DDBJ databases">
        <title>WGS of Leuconostoc mesenteroides.</title>
        <authorList>
            <person name="Melo Bolivar J."/>
            <person name="Marino-Ramirez L."/>
            <person name="Villamil Diaz L.M."/>
        </authorList>
    </citation>
    <scope>NUCLEOTIDE SEQUENCE [LARGE SCALE GENOMIC DNA]</scope>
    <source>
        <strain evidence="4 5">M11</strain>
    </source>
</reference>
<comment type="caution">
    <text evidence="4">The sequence shown here is derived from an EMBL/GenBank/DDBJ whole genome shotgun (WGS) entry which is preliminary data.</text>
</comment>
<dbReference type="NCBIfam" id="TIGR01847">
    <property type="entry name" value="bacteriocin_sig"/>
    <property type="match status" value="1"/>
</dbReference>
<dbReference type="Proteomes" id="UP000469952">
    <property type="component" value="Unassembled WGS sequence"/>
</dbReference>
<dbReference type="RefSeq" id="WP_153245535.1">
    <property type="nucleotide sequence ID" value="NZ_WIPA01000024.1"/>
</dbReference>
<gene>
    <name evidence="4" type="ORF">GFV13_09720</name>
</gene>
<dbReference type="GO" id="GO:0042742">
    <property type="term" value="P:defense response to bacterium"/>
    <property type="evidence" value="ECO:0007669"/>
    <property type="project" value="UniProtKB-KW"/>
</dbReference>
<evidence type="ECO:0000256" key="2">
    <source>
        <dbReference type="ARBA" id="ARBA00023022"/>
    </source>
</evidence>
<dbReference type="EMBL" id="WIPA01000024">
    <property type="protein sequence ID" value="MQR27509.1"/>
    <property type="molecule type" value="Genomic_DNA"/>
</dbReference>
<evidence type="ECO:0000256" key="3">
    <source>
        <dbReference type="ARBA" id="ARBA00023048"/>
    </source>
</evidence>
<evidence type="ECO:0000256" key="1">
    <source>
        <dbReference type="ARBA" id="ARBA00022529"/>
    </source>
</evidence>
<protein>
    <submittedName>
        <fullName evidence="4">Bacteriocin</fullName>
    </submittedName>
</protein>
<organism evidence="4 5">
    <name type="scientific">Leuconostoc mesenteroides</name>
    <dbReference type="NCBI Taxonomy" id="1245"/>
    <lineage>
        <taxon>Bacteria</taxon>
        <taxon>Bacillati</taxon>
        <taxon>Bacillota</taxon>
        <taxon>Bacilli</taxon>
        <taxon>Lactobacillales</taxon>
        <taxon>Lactobacillaceae</taxon>
        <taxon>Leuconostoc</taxon>
    </lineage>
</organism>